<dbReference type="InParanoid" id="T0QL87"/>
<dbReference type="RefSeq" id="XP_008607668.1">
    <property type="nucleotide sequence ID" value="XM_008609446.1"/>
</dbReference>
<keyword evidence="2" id="KW-1185">Reference proteome</keyword>
<dbReference type="Proteomes" id="UP000030762">
    <property type="component" value="Unassembled WGS sequence"/>
</dbReference>
<dbReference type="GeneID" id="19944529"/>
<dbReference type="AlphaFoldDB" id="T0QL87"/>
<sequence length="93" mass="10223">MEFEVPRTDCELQIVTAKEATTNPLGVWLHQFVFLAHEGRAFAGQVQAVHVEDEMFTVVCAHQRVTVPAEAVESISPVSAILLWDSAYPTPAS</sequence>
<organism evidence="1 2">
    <name type="scientific">Saprolegnia diclina (strain VS20)</name>
    <dbReference type="NCBI Taxonomy" id="1156394"/>
    <lineage>
        <taxon>Eukaryota</taxon>
        <taxon>Sar</taxon>
        <taxon>Stramenopiles</taxon>
        <taxon>Oomycota</taxon>
        <taxon>Saprolegniomycetes</taxon>
        <taxon>Saprolegniales</taxon>
        <taxon>Saprolegniaceae</taxon>
        <taxon>Saprolegnia</taxon>
    </lineage>
</organism>
<reference evidence="1 2" key="1">
    <citation type="submission" date="2012-04" db="EMBL/GenBank/DDBJ databases">
        <title>The Genome Sequence of Saprolegnia declina VS20.</title>
        <authorList>
            <consortium name="The Broad Institute Genome Sequencing Platform"/>
            <person name="Russ C."/>
            <person name="Nusbaum C."/>
            <person name="Tyler B."/>
            <person name="van West P."/>
            <person name="Dieguez-Uribeondo J."/>
            <person name="de Bruijn I."/>
            <person name="Tripathy S."/>
            <person name="Jiang R."/>
            <person name="Young S.K."/>
            <person name="Zeng Q."/>
            <person name="Gargeya S."/>
            <person name="Fitzgerald M."/>
            <person name="Haas B."/>
            <person name="Abouelleil A."/>
            <person name="Alvarado L."/>
            <person name="Arachchi H.M."/>
            <person name="Berlin A."/>
            <person name="Chapman S.B."/>
            <person name="Goldberg J."/>
            <person name="Griggs A."/>
            <person name="Gujja S."/>
            <person name="Hansen M."/>
            <person name="Howarth C."/>
            <person name="Imamovic A."/>
            <person name="Larimer J."/>
            <person name="McCowen C."/>
            <person name="Montmayeur A."/>
            <person name="Murphy C."/>
            <person name="Neiman D."/>
            <person name="Pearson M."/>
            <person name="Priest M."/>
            <person name="Roberts A."/>
            <person name="Saif S."/>
            <person name="Shea T."/>
            <person name="Sisk P."/>
            <person name="Sykes S."/>
            <person name="Wortman J."/>
            <person name="Nusbaum C."/>
            <person name="Birren B."/>
        </authorList>
    </citation>
    <scope>NUCLEOTIDE SEQUENCE [LARGE SCALE GENOMIC DNA]</scope>
    <source>
        <strain evidence="1 2">VS20</strain>
    </source>
</reference>
<evidence type="ECO:0000313" key="1">
    <source>
        <dbReference type="EMBL" id="EQC38844.1"/>
    </source>
</evidence>
<proteinExistence type="predicted"/>
<gene>
    <name evidence="1" type="ORF">SDRG_03802</name>
</gene>
<accession>T0QL87</accession>
<dbReference type="EMBL" id="JH767140">
    <property type="protein sequence ID" value="EQC38844.1"/>
    <property type="molecule type" value="Genomic_DNA"/>
</dbReference>
<dbReference type="VEuPathDB" id="FungiDB:SDRG_03802"/>
<name>T0QL87_SAPDV</name>
<protein>
    <submittedName>
        <fullName evidence="1">Uncharacterized protein</fullName>
    </submittedName>
</protein>
<evidence type="ECO:0000313" key="2">
    <source>
        <dbReference type="Proteomes" id="UP000030762"/>
    </source>
</evidence>